<dbReference type="RefSeq" id="WP_190607926.1">
    <property type="nucleotide sequence ID" value="NZ_CP021056.1"/>
</dbReference>
<dbReference type="KEGG" id="rsin:B6N60_01749"/>
<organism evidence="4 5">
    <name type="scientific">Richelia sinica FACHB-800</name>
    <dbReference type="NCBI Taxonomy" id="1357546"/>
    <lineage>
        <taxon>Bacteria</taxon>
        <taxon>Bacillati</taxon>
        <taxon>Cyanobacteriota</taxon>
        <taxon>Cyanophyceae</taxon>
        <taxon>Nostocales</taxon>
        <taxon>Nostocaceae</taxon>
        <taxon>Richelia</taxon>
    </lineage>
</organism>
<evidence type="ECO:0000313" key="4">
    <source>
        <dbReference type="EMBL" id="QXE23060.1"/>
    </source>
</evidence>
<accession>A0A975T6Z2</accession>
<gene>
    <name evidence="4" type="ORF">B6N60_01749</name>
</gene>
<protein>
    <submittedName>
        <fullName evidence="4">BNR/Asp-box repeat domain protein</fullName>
    </submittedName>
</protein>
<evidence type="ECO:0000256" key="2">
    <source>
        <dbReference type="SAM" id="Phobius"/>
    </source>
</evidence>
<feature type="domain" description="Sortilin N-terminal" evidence="3">
    <location>
        <begin position="60"/>
        <end position="168"/>
    </location>
</feature>
<dbReference type="InterPro" id="IPR031778">
    <property type="entry name" value="Sortilin_N"/>
</dbReference>
<reference evidence="4" key="1">
    <citation type="submission" date="2017-04" db="EMBL/GenBank/DDBJ databases">
        <title>Genome deletions in a multicellular cyanobacterial endosymbiont for morphological adaptation in marine diatoms.</title>
        <authorList>
            <person name="Wang Y."/>
            <person name="Gao H."/>
            <person name="Li R."/>
            <person name="Xu X."/>
        </authorList>
    </citation>
    <scope>NUCLEOTIDE SEQUENCE</scope>
    <source>
        <strain evidence="4">FACHB 800</strain>
    </source>
</reference>
<keyword evidence="2" id="KW-0472">Membrane</keyword>
<dbReference type="SUPFAM" id="SSF110296">
    <property type="entry name" value="Oligoxyloglucan reducing end-specific cellobiohydrolase"/>
    <property type="match status" value="1"/>
</dbReference>
<evidence type="ECO:0000259" key="3">
    <source>
        <dbReference type="Pfam" id="PF15902"/>
    </source>
</evidence>
<dbReference type="EMBL" id="CP021056">
    <property type="protein sequence ID" value="QXE23060.1"/>
    <property type="molecule type" value="Genomic_DNA"/>
</dbReference>
<keyword evidence="5" id="KW-1185">Reference proteome</keyword>
<name>A0A975T6Z2_9NOST</name>
<keyword evidence="1" id="KW-0677">Repeat</keyword>
<dbReference type="PANTHER" id="PTHR43739:SF5">
    <property type="entry name" value="EXO-ALPHA-SIALIDASE"/>
    <property type="match status" value="1"/>
</dbReference>
<dbReference type="Proteomes" id="UP000683511">
    <property type="component" value="Chromosome"/>
</dbReference>
<dbReference type="InterPro" id="IPR036278">
    <property type="entry name" value="Sialidase_sf"/>
</dbReference>
<proteinExistence type="predicted"/>
<dbReference type="PANTHER" id="PTHR43739">
    <property type="entry name" value="XYLOGLUCANASE (EUROFUNG)"/>
    <property type="match status" value="1"/>
</dbReference>
<evidence type="ECO:0000313" key="5">
    <source>
        <dbReference type="Proteomes" id="UP000683511"/>
    </source>
</evidence>
<keyword evidence="2" id="KW-0812">Transmembrane</keyword>
<evidence type="ECO:0000256" key="1">
    <source>
        <dbReference type="ARBA" id="ARBA00022737"/>
    </source>
</evidence>
<keyword evidence="2" id="KW-1133">Transmembrane helix</keyword>
<feature type="transmembrane region" description="Helical" evidence="2">
    <location>
        <begin position="731"/>
        <end position="749"/>
    </location>
</feature>
<dbReference type="Gene3D" id="2.130.10.10">
    <property type="entry name" value="YVTN repeat-like/Quinoprotein amine dehydrogenase"/>
    <property type="match status" value="4"/>
</dbReference>
<feature type="transmembrane region" description="Helical" evidence="2">
    <location>
        <begin position="761"/>
        <end position="778"/>
    </location>
</feature>
<dbReference type="InterPro" id="IPR015943">
    <property type="entry name" value="WD40/YVTN_repeat-like_dom_sf"/>
</dbReference>
<dbReference type="InterPro" id="IPR052025">
    <property type="entry name" value="Xyloglucanase_GH74"/>
</dbReference>
<dbReference type="Pfam" id="PF15902">
    <property type="entry name" value="Sortilin-Vps10"/>
    <property type="match status" value="1"/>
</dbReference>
<dbReference type="GO" id="GO:0010411">
    <property type="term" value="P:xyloglucan metabolic process"/>
    <property type="evidence" value="ECO:0007669"/>
    <property type="project" value="TreeGrafter"/>
</dbReference>
<dbReference type="SUPFAM" id="SSF50939">
    <property type="entry name" value="Sialidases"/>
    <property type="match status" value="1"/>
</dbReference>
<sequence>MKNILSLFKHLSYAVFIVFIVLCLHVNTALAHRPHDVVSQVDISPNYPEDKTLFIIVRSNLFKSNNGGESWKRIVQGLDNHFDLNSLVILHSNKKILFVSSAGDGIYKSDDEGESWKKTNQGLENLDIDLLTVPTEDPNIILAAGLKKGLYKTKDGGNNWYSVIKDNTKITAIGFSPKNIDFLAIGDEKGNLYLSKDRGETWERKGVIKNSGSITAIAISSNSLTEKNLFIGTEKKGVLKTNELASSFSEINQGLADKNIRDIEIATDKGQKLALWVSTADEGTFQSKNGGNSWQKYSDGLTKDSQADDIKSPHFGDISISPSFSQDKTIFIAGFNGLFKSTNGGEKWQELETLAKGTITALAVSPNYEKDGNIVAVTYVGNIYLSQDRGTTWKTINKGLEVPRLTENFKKPHQDPRRYFDVDFSPHYREDANIFATILWDKFLKSSNQGDNWEIVNLPNVKGYSTRGMTIIPSPNIASDKTIYVGTQYGVIYQSIDQGRHFSVISKVENRGINEALALVISPDFSSDKTLYASGLKGIYKSVDGGKNWQLLTASTSVIKPGRIQLAISPNYKQDRTVIAGTEDGLLITKDAGKTWIELSGIYGRHAYIEGIAISPNYQSDRTFLVSTRGRGLFKTIDGGVTFTKVRNDGISLATMNNVPSAGKSIAFSPNYASDQTIFGFGSSTTEVYKSTNGGNTWQIISLPKNDENHYDLVTSIGLWLYVYRIRVVKLLLAVIVSLVSYFIFGYLGLDKKLPLNKSQVKILGSAILLLVVLIFLYL</sequence>
<dbReference type="AlphaFoldDB" id="A0A975T6Z2"/>